<dbReference type="GO" id="GO:0016783">
    <property type="term" value="F:sulfurtransferase activity"/>
    <property type="evidence" value="ECO:0007669"/>
    <property type="project" value="InterPro"/>
</dbReference>
<dbReference type="InterPro" id="IPR004506">
    <property type="entry name" value="MnmA-like"/>
</dbReference>
<dbReference type="PANTHER" id="PTHR11933:SF5">
    <property type="entry name" value="MITOCHONDRIAL TRNA-SPECIFIC 2-THIOURIDYLASE 1"/>
    <property type="match status" value="1"/>
</dbReference>
<dbReference type="GeneID" id="37267551"/>
<keyword evidence="7" id="KW-0547">Nucleotide-binding</keyword>
<dbReference type="InterPro" id="IPR046885">
    <property type="entry name" value="MnmA-like_C"/>
</dbReference>
<keyword evidence="4" id="KW-0820">tRNA-binding</keyword>
<dbReference type="EC" id="2.8.1.14" evidence="3"/>
<keyword evidence="10" id="KW-1015">Disulfide bond</keyword>
<evidence type="ECO:0000256" key="1">
    <source>
        <dbReference type="ARBA" id="ARBA00003986"/>
    </source>
</evidence>
<dbReference type="PANTHER" id="PTHR11933">
    <property type="entry name" value="TRNA 5-METHYLAMINOMETHYL-2-THIOURIDYLATE -METHYLTRANSFERASE"/>
    <property type="match status" value="1"/>
</dbReference>
<evidence type="ECO:0000313" key="16">
    <source>
        <dbReference type="Proteomes" id="UP000245946"/>
    </source>
</evidence>
<feature type="domain" description="tRNA-specific 2-thiouridylase MnmA-like central" evidence="14">
    <location>
        <begin position="327"/>
        <end position="387"/>
    </location>
</feature>
<dbReference type="Gene3D" id="2.30.30.280">
    <property type="entry name" value="Adenine nucleotide alpha hydrolases-like domains"/>
    <property type="match status" value="1"/>
</dbReference>
<evidence type="ECO:0000259" key="13">
    <source>
        <dbReference type="Pfam" id="PF20258"/>
    </source>
</evidence>
<keyword evidence="8" id="KW-0067">ATP-binding</keyword>
<dbReference type="Pfam" id="PF20259">
    <property type="entry name" value="tRNA_Me_trans_M"/>
    <property type="match status" value="1"/>
</dbReference>
<name>A0A316ZLZ0_9BASI</name>
<evidence type="ECO:0000256" key="8">
    <source>
        <dbReference type="ARBA" id="ARBA00022840"/>
    </source>
</evidence>
<dbReference type="GO" id="GO:0008168">
    <property type="term" value="F:methyltransferase activity"/>
    <property type="evidence" value="ECO:0007669"/>
    <property type="project" value="UniProtKB-KW"/>
</dbReference>
<dbReference type="Proteomes" id="UP000245946">
    <property type="component" value="Unassembled WGS sequence"/>
</dbReference>
<dbReference type="OrthoDB" id="3685at2759"/>
<evidence type="ECO:0000313" key="15">
    <source>
        <dbReference type="EMBL" id="PWO01364.1"/>
    </source>
</evidence>
<evidence type="ECO:0000256" key="5">
    <source>
        <dbReference type="ARBA" id="ARBA00022679"/>
    </source>
</evidence>
<proteinExistence type="inferred from homology"/>
<evidence type="ECO:0000256" key="4">
    <source>
        <dbReference type="ARBA" id="ARBA00022555"/>
    </source>
</evidence>
<dbReference type="GO" id="GO:0005739">
    <property type="term" value="C:mitochondrion"/>
    <property type="evidence" value="ECO:0007669"/>
    <property type="project" value="TreeGrafter"/>
</dbReference>
<keyword evidence="16" id="KW-1185">Reference proteome</keyword>
<dbReference type="InterPro" id="IPR046884">
    <property type="entry name" value="MnmA-like_central"/>
</dbReference>
<evidence type="ECO:0000256" key="7">
    <source>
        <dbReference type="ARBA" id="ARBA00022741"/>
    </source>
</evidence>
<comment type="function">
    <text evidence="1">Catalyzes the 2-thiolation of uridine at the wobble position (U34) of mitochondrial tRNA(Lys), tRNA(Glu) and tRNA(Gln). Required for the formation of 5-taurinomethyl-2-thiouridine (tm5s2U) of mitochondrial tRNA(Lys), tRNA(Glu), and tRNA(Gln) at the wobble position. ATP is required to activate the C2 atom of the wobble base.</text>
</comment>
<dbReference type="InterPro" id="IPR014729">
    <property type="entry name" value="Rossmann-like_a/b/a_fold"/>
</dbReference>
<keyword evidence="6" id="KW-0819">tRNA processing</keyword>
<feature type="domain" description="tRNA-specific 2-thiouridylase MnmA-like C-terminal" evidence="13">
    <location>
        <begin position="398"/>
        <end position="469"/>
    </location>
</feature>
<dbReference type="GO" id="GO:0000049">
    <property type="term" value="F:tRNA binding"/>
    <property type="evidence" value="ECO:0007669"/>
    <property type="project" value="UniProtKB-KW"/>
</dbReference>
<dbReference type="AlphaFoldDB" id="A0A316ZLZ0"/>
<protein>
    <recommendedName>
        <fullName evidence="3">tRNA-5-taurinomethyluridine 2-sulfurtransferase</fullName>
        <ecNumber evidence="3">2.8.1.14</ecNumber>
    </recommendedName>
</protein>
<dbReference type="InterPro" id="IPR023382">
    <property type="entry name" value="MnmA-like_central_sf"/>
</dbReference>
<feature type="region of interest" description="Disordered" evidence="12">
    <location>
        <begin position="30"/>
        <end position="66"/>
    </location>
</feature>
<dbReference type="GO" id="GO:0002143">
    <property type="term" value="P:tRNA wobble position uridine thiolation"/>
    <property type="evidence" value="ECO:0007669"/>
    <property type="project" value="TreeGrafter"/>
</dbReference>
<dbReference type="Pfam" id="PF03054">
    <property type="entry name" value="tRNA_Me_trans"/>
    <property type="match status" value="1"/>
</dbReference>
<keyword evidence="9" id="KW-0694">RNA-binding</keyword>
<keyword evidence="15" id="KW-0489">Methyltransferase</keyword>
<evidence type="ECO:0000256" key="6">
    <source>
        <dbReference type="ARBA" id="ARBA00022694"/>
    </source>
</evidence>
<dbReference type="EMBL" id="KZ819283">
    <property type="protein sequence ID" value="PWO01364.1"/>
    <property type="molecule type" value="Genomic_DNA"/>
</dbReference>
<comment type="similarity">
    <text evidence="2">Belongs to the MnmA/TRMU family.</text>
</comment>
<evidence type="ECO:0000256" key="3">
    <source>
        <dbReference type="ARBA" id="ARBA00011953"/>
    </source>
</evidence>
<reference evidence="15 16" key="1">
    <citation type="journal article" date="2018" name="Mol. Biol. Evol.">
        <title>Broad Genomic Sampling Reveals a Smut Pathogenic Ancestry of the Fungal Clade Ustilaginomycotina.</title>
        <authorList>
            <person name="Kijpornyongpan T."/>
            <person name="Mondo S.J."/>
            <person name="Barry K."/>
            <person name="Sandor L."/>
            <person name="Lee J."/>
            <person name="Lipzen A."/>
            <person name="Pangilinan J."/>
            <person name="LaButti K."/>
            <person name="Hainaut M."/>
            <person name="Henrissat B."/>
            <person name="Grigoriev I.V."/>
            <person name="Spatafora J.W."/>
            <person name="Aime M.C."/>
        </authorList>
    </citation>
    <scope>NUCLEOTIDE SEQUENCE [LARGE SCALE GENOMIC DNA]</scope>
    <source>
        <strain evidence="15 16">MCA 4186</strain>
    </source>
</reference>
<evidence type="ECO:0000256" key="10">
    <source>
        <dbReference type="ARBA" id="ARBA00023157"/>
    </source>
</evidence>
<dbReference type="RefSeq" id="XP_025601642.1">
    <property type="nucleotide sequence ID" value="XM_025740005.1"/>
</dbReference>
<dbReference type="SUPFAM" id="SSF52402">
    <property type="entry name" value="Adenine nucleotide alpha hydrolases-like"/>
    <property type="match status" value="1"/>
</dbReference>
<dbReference type="STRING" id="58919.A0A316ZLZ0"/>
<evidence type="ECO:0000256" key="9">
    <source>
        <dbReference type="ARBA" id="ARBA00022884"/>
    </source>
</evidence>
<evidence type="ECO:0000256" key="12">
    <source>
        <dbReference type="SAM" id="MobiDB-lite"/>
    </source>
</evidence>
<evidence type="ECO:0000259" key="14">
    <source>
        <dbReference type="Pfam" id="PF20259"/>
    </source>
</evidence>
<dbReference type="CDD" id="cd01998">
    <property type="entry name" value="MnmA_TRMU-like"/>
    <property type="match status" value="1"/>
</dbReference>
<accession>A0A316ZLZ0</accession>
<gene>
    <name evidence="15" type="ORF">FA09DRAFT_292473</name>
</gene>
<evidence type="ECO:0000256" key="11">
    <source>
        <dbReference type="ARBA" id="ARBA00049564"/>
    </source>
</evidence>
<feature type="compositionally biased region" description="Low complexity" evidence="12">
    <location>
        <begin position="35"/>
        <end position="50"/>
    </location>
</feature>
<dbReference type="Gene3D" id="2.40.30.10">
    <property type="entry name" value="Translation factors"/>
    <property type="match status" value="1"/>
</dbReference>
<organism evidence="15 16">
    <name type="scientific">Tilletiopsis washingtonensis</name>
    <dbReference type="NCBI Taxonomy" id="58919"/>
    <lineage>
        <taxon>Eukaryota</taxon>
        <taxon>Fungi</taxon>
        <taxon>Dikarya</taxon>
        <taxon>Basidiomycota</taxon>
        <taxon>Ustilaginomycotina</taxon>
        <taxon>Exobasidiomycetes</taxon>
        <taxon>Entylomatales</taxon>
        <taxon>Entylomatales incertae sedis</taxon>
        <taxon>Tilletiopsis</taxon>
    </lineage>
</organism>
<dbReference type="Gene3D" id="3.40.50.620">
    <property type="entry name" value="HUPs"/>
    <property type="match status" value="1"/>
</dbReference>
<comment type="catalytic activity">
    <reaction evidence="11">
        <text>5-taurinomethyluridine(34) in tRNA + S-sulfanyl-L-cysteinyl-[protein] + AH2 + ATP = 5-taurinomethyl-2-thiouridine(34) in tRNA + L-cysteinyl-[protein] + A + AMP + diphosphate + H(+)</text>
        <dbReference type="Rhea" id="RHEA:47040"/>
        <dbReference type="Rhea" id="RHEA-COMP:10131"/>
        <dbReference type="Rhea" id="RHEA-COMP:11726"/>
        <dbReference type="Rhea" id="RHEA-COMP:11732"/>
        <dbReference type="Rhea" id="RHEA-COMP:11733"/>
        <dbReference type="ChEBI" id="CHEBI:13193"/>
        <dbReference type="ChEBI" id="CHEBI:15378"/>
        <dbReference type="ChEBI" id="CHEBI:17499"/>
        <dbReference type="ChEBI" id="CHEBI:29950"/>
        <dbReference type="ChEBI" id="CHEBI:30616"/>
        <dbReference type="ChEBI" id="CHEBI:33019"/>
        <dbReference type="ChEBI" id="CHEBI:61963"/>
        <dbReference type="ChEBI" id="CHEBI:87171"/>
        <dbReference type="ChEBI" id="CHEBI:87172"/>
        <dbReference type="ChEBI" id="CHEBI:456215"/>
        <dbReference type="EC" id="2.8.1.14"/>
    </reaction>
</comment>
<dbReference type="GO" id="GO:0005524">
    <property type="term" value="F:ATP binding"/>
    <property type="evidence" value="ECO:0007669"/>
    <property type="project" value="UniProtKB-KW"/>
</dbReference>
<dbReference type="GO" id="GO:0032259">
    <property type="term" value="P:methylation"/>
    <property type="evidence" value="ECO:0007669"/>
    <property type="project" value="UniProtKB-KW"/>
</dbReference>
<evidence type="ECO:0000256" key="2">
    <source>
        <dbReference type="ARBA" id="ARBA00006191"/>
    </source>
</evidence>
<dbReference type="Pfam" id="PF20258">
    <property type="entry name" value="tRNA_Me_trans_C"/>
    <property type="match status" value="1"/>
</dbReference>
<sequence>MAAIGRGARTGATAWWRLAARPQVRIGQCWRSTRASSSSSGGGPSEASPAPSQPLPPLFDLSSAPGPRPGDAAVLAMSGGVDSSVAALLALQQGLVPRPLFMRNWNELDESGTFEPGAGGATGCTWMKDWEGVQQTCAALGLGRDSAELLDLSKDYWLSVFQPALEAWERGETPNPDVGCNREIKFGALMDRVLPAPAATAPDAFGRRPAKTWLVTGHYARVSWRQADGAWQAQLSRARDRNKDQSYFLSSVSPERLAQAHFPLSDLLKTEVRDIARRYLLPAAEKEESMGLCFVGERPRPADAAAAVRQPLPRNVPPAVSGGAFGAFLASYLTPVPGPILDPAGKQVGTHAGLHSLTVGQRARVPGAPSAWFVARKDAASNAVHVVAGGDHAALYARSLRIERMTWLGPPRTGTLLAQVRHRGDEVACEVLPAGDGVHVCFPTPVLAVAPGQVCALYDGDVCVGSGVIATVQTLQQ</sequence>
<keyword evidence="5 15" id="KW-0808">Transferase</keyword>